<keyword evidence="3" id="KW-1185">Reference proteome</keyword>
<evidence type="ECO:0000313" key="2">
    <source>
        <dbReference type="EMBL" id="TSD64380.1"/>
    </source>
</evidence>
<evidence type="ECO:0000256" key="1">
    <source>
        <dbReference type="SAM" id="Phobius"/>
    </source>
</evidence>
<sequence>MAEKPERFFDARGRQEYLTAREAELRADRGRRAPLGEVAGVFARLLAVELATILGLMVLIAVLARLEDGDAGWQSAFLGPTLLLLVPLAGTVWTLISVGKHEFSGPPGPMAMRVCVALMVAAFTVFILAGVWVLSLLDPGTYDASTVSQLSWAAIAVPTTIIGICLLLLWTWRLPLWLNLTLALALIAVVVFVGLLPVFQIIGATWPDPLLTGLRVAGPALLVIAVALLPTERALLLADNDVVGEAIDRATGTFDQDGPSAS</sequence>
<feature type="transmembrane region" description="Helical" evidence="1">
    <location>
        <begin position="41"/>
        <end position="64"/>
    </location>
</feature>
<dbReference type="EMBL" id="VLNT01000004">
    <property type="protein sequence ID" value="TSD64380.1"/>
    <property type="molecule type" value="Genomic_DNA"/>
</dbReference>
<keyword evidence="1" id="KW-0472">Membrane</keyword>
<dbReference type="Proteomes" id="UP000316988">
    <property type="component" value="Unassembled WGS sequence"/>
</dbReference>
<keyword evidence="1" id="KW-0812">Transmembrane</keyword>
<dbReference type="RefSeq" id="WP_143912821.1">
    <property type="nucleotide sequence ID" value="NZ_VLNT01000004.1"/>
</dbReference>
<comment type="caution">
    <text evidence="2">The sequence shown here is derived from an EMBL/GenBank/DDBJ whole genome shotgun (WGS) entry which is preliminary data.</text>
</comment>
<accession>A0A554SDF1</accession>
<reference evidence="2 3" key="1">
    <citation type="submission" date="2019-07" db="EMBL/GenBank/DDBJ databases">
        <authorList>
            <person name="Zhao L.H."/>
        </authorList>
    </citation>
    <scope>NUCLEOTIDE SEQUENCE [LARGE SCALE GENOMIC DNA]</scope>
    <source>
        <strain evidence="2 3">Co35</strain>
    </source>
</reference>
<organism evidence="2 3">
    <name type="scientific">Aeromicrobium piscarium</name>
    <dbReference type="NCBI Taxonomy" id="2590901"/>
    <lineage>
        <taxon>Bacteria</taxon>
        <taxon>Bacillati</taxon>
        <taxon>Actinomycetota</taxon>
        <taxon>Actinomycetes</taxon>
        <taxon>Propionibacteriales</taxon>
        <taxon>Nocardioidaceae</taxon>
        <taxon>Aeromicrobium</taxon>
    </lineage>
</organism>
<evidence type="ECO:0000313" key="3">
    <source>
        <dbReference type="Proteomes" id="UP000316988"/>
    </source>
</evidence>
<feature type="transmembrane region" description="Helical" evidence="1">
    <location>
        <begin position="210"/>
        <end position="229"/>
    </location>
</feature>
<gene>
    <name evidence="2" type="ORF">FNM00_07535</name>
</gene>
<feature type="transmembrane region" description="Helical" evidence="1">
    <location>
        <begin position="110"/>
        <end position="137"/>
    </location>
</feature>
<proteinExistence type="predicted"/>
<feature type="transmembrane region" description="Helical" evidence="1">
    <location>
        <begin position="149"/>
        <end position="170"/>
    </location>
</feature>
<dbReference type="AlphaFoldDB" id="A0A554SDF1"/>
<name>A0A554SDF1_9ACTN</name>
<protein>
    <submittedName>
        <fullName evidence="2">Uncharacterized protein</fullName>
    </submittedName>
</protein>
<feature type="transmembrane region" description="Helical" evidence="1">
    <location>
        <begin position="182"/>
        <end position="204"/>
    </location>
</feature>
<feature type="transmembrane region" description="Helical" evidence="1">
    <location>
        <begin position="76"/>
        <end position="98"/>
    </location>
</feature>
<keyword evidence="1" id="KW-1133">Transmembrane helix</keyword>